<evidence type="ECO:0000256" key="1">
    <source>
        <dbReference type="SAM" id="SignalP"/>
    </source>
</evidence>
<feature type="chain" id="PRO_5040386080" description="Secreted protein" evidence="1">
    <location>
        <begin position="26"/>
        <end position="168"/>
    </location>
</feature>
<evidence type="ECO:0000313" key="3">
    <source>
        <dbReference type="Proteomes" id="UP000700596"/>
    </source>
</evidence>
<reference evidence="2" key="1">
    <citation type="journal article" date="2021" name="Nat. Commun.">
        <title>Genetic determinants of endophytism in the Arabidopsis root mycobiome.</title>
        <authorList>
            <person name="Mesny F."/>
            <person name="Miyauchi S."/>
            <person name="Thiergart T."/>
            <person name="Pickel B."/>
            <person name="Atanasova L."/>
            <person name="Karlsson M."/>
            <person name="Huettel B."/>
            <person name="Barry K.W."/>
            <person name="Haridas S."/>
            <person name="Chen C."/>
            <person name="Bauer D."/>
            <person name="Andreopoulos W."/>
            <person name="Pangilinan J."/>
            <person name="LaButti K."/>
            <person name="Riley R."/>
            <person name="Lipzen A."/>
            <person name="Clum A."/>
            <person name="Drula E."/>
            <person name="Henrissat B."/>
            <person name="Kohler A."/>
            <person name="Grigoriev I.V."/>
            <person name="Martin F.M."/>
            <person name="Hacquard S."/>
        </authorList>
    </citation>
    <scope>NUCLEOTIDE SEQUENCE</scope>
    <source>
        <strain evidence="2">MPI-CAGE-CH-0243</strain>
    </source>
</reference>
<dbReference type="OrthoDB" id="3561297at2759"/>
<gene>
    <name evidence="2" type="ORF">B0J11DRAFT_619644</name>
</gene>
<dbReference type="Proteomes" id="UP000700596">
    <property type="component" value="Unassembled WGS sequence"/>
</dbReference>
<feature type="signal peptide" evidence="1">
    <location>
        <begin position="1"/>
        <end position="25"/>
    </location>
</feature>
<keyword evidence="1" id="KW-0732">Signal</keyword>
<evidence type="ECO:0008006" key="4">
    <source>
        <dbReference type="Google" id="ProtNLM"/>
    </source>
</evidence>
<comment type="caution">
    <text evidence="2">The sequence shown here is derived from an EMBL/GenBank/DDBJ whole genome shotgun (WGS) entry which is preliminary data.</text>
</comment>
<keyword evidence="3" id="KW-1185">Reference proteome</keyword>
<evidence type="ECO:0000313" key="2">
    <source>
        <dbReference type="EMBL" id="KAH7112530.1"/>
    </source>
</evidence>
<proteinExistence type="predicted"/>
<sequence length="168" mass="17812">MKTSNTNILFVLSVFAGLYSDVVTARPEPEKLIARAVNCNALTVVLNKIPALGTPATSFCSSYLKIPLATTVTQTEKPTTTLTVPVTTTSIDPNCIAPRVKRQPTAIRLDGRKVAGVPVALASFAAAELTSACGCLNLKPKVTVTTTTTEPTLVSSIHLDDFPDLERL</sequence>
<accession>A0A9P9D2Z9</accession>
<dbReference type="EMBL" id="JAGMWT010000021">
    <property type="protein sequence ID" value="KAH7112530.1"/>
    <property type="molecule type" value="Genomic_DNA"/>
</dbReference>
<name>A0A9P9D2Z9_9PLEO</name>
<protein>
    <recommendedName>
        <fullName evidence="4">Secreted protein</fullName>
    </recommendedName>
</protein>
<dbReference type="AlphaFoldDB" id="A0A9P9D2Z9"/>
<organism evidence="2 3">
    <name type="scientific">Dendryphion nanum</name>
    <dbReference type="NCBI Taxonomy" id="256645"/>
    <lineage>
        <taxon>Eukaryota</taxon>
        <taxon>Fungi</taxon>
        <taxon>Dikarya</taxon>
        <taxon>Ascomycota</taxon>
        <taxon>Pezizomycotina</taxon>
        <taxon>Dothideomycetes</taxon>
        <taxon>Pleosporomycetidae</taxon>
        <taxon>Pleosporales</taxon>
        <taxon>Torulaceae</taxon>
        <taxon>Dendryphion</taxon>
    </lineage>
</organism>